<dbReference type="SMART" id="SM00732">
    <property type="entry name" value="YqgFc"/>
    <property type="match status" value="1"/>
</dbReference>
<gene>
    <name evidence="7" type="primary">ruvX</name>
    <name evidence="7" type="ORF">ENR23_13830</name>
</gene>
<accession>A0A832MN84</accession>
<dbReference type="GO" id="GO:0016788">
    <property type="term" value="F:hydrolase activity, acting on ester bonds"/>
    <property type="evidence" value="ECO:0007669"/>
    <property type="project" value="UniProtKB-UniRule"/>
</dbReference>
<dbReference type="InterPro" id="IPR006641">
    <property type="entry name" value="YqgF/RNaseH-like_dom"/>
</dbReference>
<protein>
    <recommendedName>
        <fullName evidence="5">Putative pre-16S rRNA nuclease</fullName>
        <ecNumber evidence="5">3.1.-.-</ecNumber>
    </recommendedName>
</protein>
<evidence type="ECO:0000256" key="2">
    <source>
        <dbReference type="ARBA" id="ARBA00022517"/>
    </source>
</evidence>
<keyword evidence="1 5" id="KW-0963">Cytoplasm</keyword>
<dbReference type="InterPro" id="IPR037027">
    <property type="entry name" value="YqgF/RNaseH-like_dom_sf"/>
</dbReference>
<dbReference type="SUPFAM" id="SSF53098">
    <property type="entry name" value="Ribonuclease H-like"/>
    <property type="match status" value="1"/>
</dbReference>
<dbReference type="PANTHER" id="PTHR33317">
    <property type="entry name" value="POLYNUCLEOTIDYL TRANSFERASE, RIBONUCLEASE H-LIKE SUPERFAMILY PROTEIN"/>
    <property type="match status" value="1"/>
</dbReference>
<evidence type="ECO:0000256" key="5">
    <source>
        <dbReference type="HAMAP-Rule" id="MF_00651"/>
    </source>
</evidence>
<evidence type="ECO:0000313" key="7">
    <source>
        <dbReference type="EMBL" id="HGZ44466.1"/>
    </source>
</evidence>
<evidence type="ECO:0000256" key="4">
    <source>
        <dbReference type="ARBA" id="ARBA00022801"/>
    </source>
</evidence>
<dbReference type="AlphaFoldDB" id="A0A832MN84"/>
<dbReference type="CDD" id="cd16964">
    <property type="entry name" value="YqgF"/>
    <property type="match status" value="1"/>
</dbReference>
<dbReference type="GO" id="GO:0000967">
    <property type="term" value="P:rRNA 5'-end processing"/>
    <property type="evidence" value="ECO:0007669"/>
    <property type="project" value="UniProtKB-UniRule"/>
</dbReference>
<sequence>MTRVLAVDWGERRIGLALSDPTGTLATGLETLVVRSAAEAVRRVAEVAREREAGRIVVGLPLLLSGGRGEAAEAAQRFADALAAAVTVPVETYDERLTSALSARRLREAGVRAGRDRRRVDQGAAVALLESYLQRLAARARGDAP</sequence>
<comment type="function">
    <text evidence="5">Could be a nuclease involved in processing of the 5'-end of pre-16S rRNA.</text>
</comment>
<evidence type="ECO:0000256" key="1">
    <source>
        <dbReference type="ARBA" id="ARBA00022490"/>
    </source>
</evidence>
<dbReference type="HAMAP" id="MF_00651">
    <property type="entry name" value="Nuclease_YqgF"/>
    <property type="match status" value="1"/>
</dbReference>
<organism evidence="7">
    <name type="scientific">Eiseniibacteriota bacterium</name>
    <dbReference type="NCBI Taxonomy" id="2212470"/>
    <lineage>
        <taxon>Bacteria</taxon>
        <taxon>Candidatus Eiseniibacteriota</taxon>
    </lineage>
</organism>
<dbReference type="Gene3D" id="3.30.420.140">
    <property type="entry name" value="YqgF/RNase H-like domain"/>
    <property type="match status" value="1"/>
</dbReference>
<evidence type="ECO:0000256" key="3">
    <source>
        <dbReference type="ARBA" id="ARBA00022722"/>
    </source>
</evidence>
<reference evidence="7" key="1">
    <citation type="journal article" date="2020" name="mSystems">
        <title>Genome- and Community-Level Interaction Insights into Carbon Utilization and Element Cycling Functions of Hydrothermarchaeota in Hydrothermal Sediment.</title>
        <authorList>
            <person name="Zhou Z."/>
            <person name="Liu Y."/>
            <person name="Xu W."/>
            <person name="Pan J."/>
            <person name="Luo Z.H."/>
            <person name="Li M."/>
        </authorList>
    </citation>
    <scope>NUCLEOTIDE SEQUENCE [LARGE SCALE GENOMIC DNA]</scope>
    <source>
        <strain evidence="7">SpSt-381</strain>
    </source>
</reference>
<dbReference type="EMBL" id="DSQF01000028">
    <property type="protein sequence ID" value="HGZ44466.1"/>
    <property type="molecule type" value="Genomic_DNA"/>
</dbReference>
<dbReference type="InterPro" id="IPR005227">
    <property type="entry name" value="YqgF"/>
</dbReference>
<proteinExistence type="inferred from homology"/>
<feature type="domain" description="YqgF/RNase H-like" evidence="6">
    <location>
        <begin position="2"/>
        <end position="102"/>
    </location>
</feature>
<dbReference type="NCBIfam" id="TIGR00250">
    <property type="entry name" value="RNAse_H_YqgF"/>
    <property type="match status" value="1"/>
</dbReference>
<dbReference type="EC" id="3.1.-.-" evidence="5"/>
<keyword evidence="2 5" id="KW-0690">Ribosome biogenesis</keyword>
<name>A0A832MN84_UNCEI</name>
<comment type="caution">
    <text evidence="7">The sequence shown here is derived from an EMBL/GenBank/DDBJ whole genome shotgun (WGS) entry which is preliminary data.</text>
</comment>
<evidence type="ECO:0000259" key="6">
    <source>
        <dbReference type="SMART" id="SM00732"/>
    </source>
</evidence>
<dbReference type="InterPro" id="IPR012337">
    <property type="entry name" value="RNaseH-like_sf"/>
</dbReference>
<keyword evidence="4 5" id="KW-0378">Hydrolase</keyword>
<comment type="subcellular location">
    <subcellularLocation>
        <location evidence="5">Cytoplasm</location>
    </subcellularLocation>
</comment>
<dbReference type="GO" id="GO:0005829">
    <property type="term" value="C:cytosol"/>
    <property type="evidence" value="ECO:0007669"/>
    <property type="project" value="TreeGrafter"/>
</dbReference>
<dbReference type="PANTHER" id="PTHR33317:SF4">
    <property type="entry name" value="POLYNUCLEOTIDYL TRANSFERASE, RIBONUCLEASE H-LIKE SUPERFAMILY PROTEIN"/>
    <property type="match status" value="1"/>
</dbReference>
<dbReference type="Pfam" id="PF03652">
    <property type="entry name" value="RuvX"/>
    <property type="match status" value="1"/>
</dbReference>
<keyword evidence="3 5" id="KW-0540">Nuclease</keyword>
<comment type="similarity">
    <text evidence="5">Belongs to the YqgF HJR family.</text>
</comment>
<dbReference type="GO" id="GO:0004518">
    <property type="term" value="F:nuclease activity"/>
    <property type="evidence" value="ECO:0007669"/>
    <property type="project" value="UniProtKB-KW"/>
</dbReference>